<comment type="similarity">
    <text evidence="7">Belongs to the binding-protein-dependent transport system permease family.</text>
</comment>
<dbReference type="eggNOG" id="arCOG00169">
    <property type="taxonomic scope" value="Archaea"/>
</dbReference>
<dbReference type="InterPro" id="IPR000515">
    <property type="entry name" value="MetI-like"/>
</dbReference>
<evidence type="ECO:0000256" key="4">
    <source>
        <dbReference type="ARBA" id="ARBA00022692"/>
    </source>
</evidence>
<keyword evidence="4 7" id="KW-0812">Transmembrane</keyword>
<dbReference type="PANTHER" id="PTHR30151:SF0">
    <property type="entry name" value="ABC TRANSPORTER PERMEASE PROTEIN MJ0413-RELATED"/>
    <property type="match status" value="1"/>
</dbReference>
<keyword evidence="11" id="KW-1185">Reference proteome</keyword>
<proteinExistence type="inferred from homology"/>
<keyword evidence="6 7" id="KW-0472">Membrane</keyword>
<dbReference type="AlphaFoldDB" id="M0LC96"/>
<dbReference type="PROSITE" id="PS50928">
    <property type="entry name" value="ABC_TM1"/>
    <property type="match status" value="1"/>
</dbReference>
<keyword evidence="3" id="KW-1003">Cell membrane</keyword>
<evidence type="ECO:0000256" key="1">
    <source>
        <dbReference type="ARBA" id="ARBA00004651"/>
    </source>
</evidence>
<feature type="transmembrane region" description="Helical" evidence="7">
    <location>
        <begin position="81"/>
        <end position="101"/>
    </location>
</feature>
<name>M0LC96_NATLA</name>
<feature type="transmembrane region" description="Helical" evidence="7">
    <location>
        <begin position="236"/>
        <end position="258"/>
    </location>
</feature>
<organism evidence="10 11">
    <name type="scientific">Natronobacterium lacisalsi AJ5</name>
    <dbReference type="NCBI Taxonomy" id="358396"/>
    <lineage>
        <taxon>Archaea</taxon>
        <taxon>Methanobacteriati</taxon>
        <taxon>Methanobacteriota</taxon>
        <taxon>Stenosarchaea group</taxon>
        <taxon>Halobacteria</taxon>
        <taxon>Halobacteriales</taxon>
        <taxon>Natrialbaceae</taxon>
        <taxon>Natronobacterium</taxon>
    </lineage>
</organism>
<dbReference type="Proteomes" id="UP000011555">
    <property type="component" value="Unassembled WGS sequence"/>
</dbReference>
<feature type="domain" description="ABC transmembrane type-1" evidence="8">
    <location>
        <begin position="74"/>
        <end position="258"/>
    </location>
</feature>
<keyword evidence="5 7" id="KW-1133">Transmembrane helix</keyword>
<evidence type="ECO:0000313" key="11">
    <source>
        <dbReference type="Proteomes" id="UP000011555"/>
    </source>
</evidence>
<dbReference type="Gene3D" id="1.10.3720.10">
    <property type="entry name" value="MetI-like"/>
    <property type="match status" value="1"/>
</dbReference>
<accession>M0LC96</accession>
<dbReference type="KEGG" id="hlc:CHINAEXTREME15400"/>
<evidence type="ECO:0000256" key="7">
    <source>
        <dbReference type="RuleBase" id="RU363032"/>
    </source>
</evidence>
<evidence type="ECO:0000313" key="9">
    <source>
        <dbReference type="EMBL" id="APW99075.1"/>
    </source>
</evidence>
<dbReference type="GO" id="GO:0005886">
    <property type="term" value="C:plasma membrane"/>
    <property type="evidence" value="ECO:0007669"/>
    <property type="project" value="UniProtKB-SubCell"/>
</dbReference>
<reference evidence="10 11" key="2">
    <citation type="journal article" date="2014" name="PLoS Genet.">
        <title>Phylogenetically driven sequencing of extremely halophilic archaea reveals strategies for static and dynamic osmo-response.</title>
        <authorList>
            <person name="Becker E.A."/>
            <person name="Seitzer P.M."/>
            <person name="Tritt A."/>
            <person name="Larsen D."/>
            <person name="Krusor M."/>
            <person name="Yao A.I."/>
            <person name="Wu D."/>
            <person name="Madern D."/>
            <person name="Eisen J.A."/>
            <person name="Darling A.E."/>
            <person name="Facciotti M.T."/>
        </authorList>
    </citation>
    <scope>NUCLEOTIDE SEQUENCE [LARGE SCALE GENOMIC DNA]</scope>
    <source>
        <strain evidence="10 11">AJ5</strain>
    </source>
</reference>
<feature type="transmembrane region" description="Helical" evidence="7">
    <location>
        <begin position="21"/>
        <end position="46"/>
    </location>
</feature>
<comment type="subcellular location">
    <subcellularLocation>
        <location evidence="1 7">Cell membrane</location>
        <topology evidence="1 7">Multi-pass membrane protein</topology>
    </subcellularLocation>
</comment>
<reference evidence="9" key="3">
    <citation type="submission" date="2017-01" db="EMBL/GenBank/DDBJ databases">
        <authorList>
            <person name="Mah S.A."/>
            <person name="Swanson W.J."/>
            <person name="Moy G.W."/>
            <person name="Vacquier V.D."/>
        </authorList>
    </citation>
    <scope>NUCLEOTIDE SEQUENCE</scope>
    <source>
        <strain evidence="9">AJ5</strain>
    </source>
</reference>
<dbReference type="STRING" id="358396.CHINAEXTREME_15400"/>
<dbReference type="Proteomes" id="UP000186547">
    <property type="component" value="Chromosome"/>
</dbReference>
<dbReference type="Pfam" id="PF00528">
    <property type="entry name" value="BPD_transp_1"/>
    <property type="match status" value="1"/>
</dbReference>
<dbReference type="InterPro" id="IPR035906">
    <property type="entry name" value="MetI-like_sf"/>
</dbReference>
<evidence type="ECO:0000256" key="2">
    <source>
        <dbReference type="ARBA" id="ARBA00022448"/>
    </source>
</evidence>
<dbReference type="EMBL" id="CP019285">
    <property type="protein sequence ID" value="APW99075.1"/>
    <property type="molecule type" value="Genomic_DNA"/>
</dbReference>
<sequence>MTGATAFARRLEAVPRSVRRGASVFAVFAIWWALVRFGVAGFAFFVSPVETAAAVAAHLTGEPVADGGTIYLHAAYTTGRVLAGVGVAVTAAIPLGLLIGTRPRWERFLLPALEFLRPIPPIAWVPLVLVIFPTVRLGVVFVVFLGAFFPVLVNTVNGVRSVDDEYRRAAASLGAGDREVLRHVVLPSALPAIFTGVTIGVGLGWVTVIAAEMITGEYGLGHVVFQAYRLIDVESVVVGMIAVGFLGAASTALLSAAVERAAPWLEGAPTGVTR</sequence>
<evidence type="ECO:0000256" key="6">
    <source>
        <dbReference type="ARBA" id="ARBA00023136"/>
    </source>
</evidence>
<dbReference type="GO" id="GO:0055085">
    <property type="term" value="P:transmembrane transport"/>
    <property type="evidence" value="ECO:0007669"/>
    <property type="project" value="InterPro"/>
</dbReference>
<feature type="transmembrane region" description="Helical" evidence="7">
    <location>
        <begin position="122"/>
        <end position="149"/>
    </location>
</feature>
<protein>
    <submittedName>
        <fullName evidence="10">ABC transporter permease</fullName>
    </submittedName>
</protein>
<reference evidence="9 12" key="1">
    <citation type="journal article" date="2011" name="J. Bacteriol.">
        <title>Genome sequence of Halobiforma lacisalsi AJ5, an extremely halophilic archaeon which harbors a bop gene.</title>
        <authorList>
            <person name="Jiang X."/>
            <person name="Wang S."/>
            <person name="Cheng H."/>
            <person name="Huo Y."/>
            <person name="Zhang X."/>
            <person name="Zhu X."/>
            <person name="Han X."/>
            <person name="Ni P."/>
            <person name="Wu M."/>
        </authorList>
    </citation>
    <scope>NUCLEOTIDE SEQUENCE [LARGE SCALE GENOMIC DNA]</scope>
    <source>
        <strain evidence="9 12">AJ5</strain>
    </source>
</reference>
<evidence type="ECO:0000313" key="12">
    <source>
        <dbReference type="Proteomes" id="UP000186547"/>
    </source>
</evidence>
<dbReference type="RefSeq" id="WP_007142675.1">
    <property type="nucleotide sequence ID" value="NZ_AOLZ01000048.1"/>
</dbReference>
<dbReference type="SUPFAM" id="SSF161098">
    <property type="entry name" value="MetI-like"/>
    <property type="match status" value="1"/>
</dbReference>
<feature type="transmembrane region" description="Helical" evidence="7">
    <location>
        <begin position="192"/>
        <end position="215"/>
    </location>
</feature>
<dbReference type="GeneID" id="30922538"/>
<dbReference type="PANTHER" id="PTHR30151">
    <property type="entry name" value="ALKANE SULFONATE ABC TRANSPORTER-RELATED, MEMBRANE SUBUNIT"/>
    <property type="match status" value="1"/>
</dbReference>
<evidence type="ECO:0000313" key="10">
    <source>
        <dbReference type="EMBL" id="EMA31192.1"/>
    </source>
</evidence>
<evidence type="ECO:0000259" key="8">
    <source>
        <dbReference type="PROSITE" id="PS50928"/>
    </source>
</evidence>
<keyword evidence="2 7" id="KW-0813">Transport</keyword>
<evidence type="ECO:0000256" key="3">
    <source>
        <dbReference type="ARBA" id="ARBA00022475"/>
    </source>
</evidence>
<dbReference type="EMBL" id="AOLZ01000048">
    <property type="protein sequence ID" value="EMA31192.1"/>
    <property type="molecule type" value="Genomic_DNA"/>
</dbReference>
<gene>
    <name evidence="10" type="ORF">C445_14834</name>
    <name evidence="9" type="ORF">CHINAEXTREME_15400</name>
</gene>
<dbReference type="FunFam" id="1.10.3720.10:FF:000003">
    <property type="entry name" value="Aliphatic sulfonate ABC transporter permease"/>
    <property type="match status" value="1"/>
</dbReference>
<evidence type="ECO:0000256" key="5">
    <source>
        <dbReference type="ARBA" id="ARBA00022989"/>
    </source>
</evidence>
<dbReference type="CDD" id="cd06261">
    <property type="entry name" value="TM_PBP2"/>
    <property type="match status" value="1"/>
</dbReference>